<proteinExistence type="predicted"/>
<evidence type="ECO:0000313" key="2">
    <source>
        <dbReference type="Proteomes" id="UP001497444"/>
    </source>
</evidence>
<reference evidence="1" key="1">
    <citation type="submission" date="2024-02" db="EMBL/GenBank/DDBJ databases">
        <authorList>
            <consortium name="ELIXIR-Norway"/>
            <consortium name="Elixir Norway"/>
        </authorList>
    </citation>
    <scope>NUCLEOTIDE SEQUENCE</scope>
</reference>
<dbReference type="Proteomes" id="UP001497444">
    <property type="component" value="Chromosome 3"/>
</dbReference>
<accession>A0ABP0WVT5</accession>
<sequence length="91" mass="9710">MVVELALEEDGSPALEPYGRPREGAKVVGEGAKVVGILEVLEVELAIVVEVAIEQDGSLWEGSTVVGILPICHGYDQMVFGPRPSPKKIQN</sequence>
<evidence type="ECO:0000313" key="1">
    <source>
        <dbReference type="EMBL" id="CAK9270271.1"/>
    </source>
</evidence>
<keyword evidence="2" id="KW-1185">Reference proteome</keyword>
<organism evidence="1 2">
    <name type="scientific">Sphagnum jensenii</name>
    <dbReference type="NCBI Taxonomy" id="128206"/>
    <lineage>
        <taxon>Eukaryota</taxon>
        <taxon>Viridiplantae</taxon>
        <taxon>Streptophyta</taxon>
        <taxon>Embryophyta</taxon>
        <taxon>Bryophyta</taxon>
        <taxon>Sphagnophytina</taxon>
        <taxon>Sphagnopsida</taxon>
        <taxon>Sphagnales</taxon>
        <taxon>Sphagnaceae</taxon>
        <taxon>Sphagnum</taxon>
    </lineage>
</organism>
<protein>
    <submittedName>
        <fullName evidence="1">Uncharacterized protein</fullName>
    </submittedName>
</protein>
<dbReference type="EMBL" id="OZ020098">
    <property type="protein sequence ID" value="CAK9270271.1"/>
    <property type="molecule type" value="Genomic_DNA"/>
</dbReference>
<name>A0ABP0WVT5_9BRYO</name>
<gene>
    <name evidence="1" type="ORF">CSSPJE1EN1_LOCUS15749</name>
</gene>